<evidence type="ECO:0000256" key="4">
    <source>
        <dbReference type="ARBA" id="ARBA00023002"/>
    </source>
</evidence>
<feature type="domain" description="Rieske" evidence="7">
    <location>
        <begin position="65"/>
        <end position="171"/>
    </location>
</feature>
<keyword evidence="5" id="KW-0408">Iron</keyword>
<dbReference type="EMBL" id="JTDI01000011">
    <property type="protein sequence ID" value="KHK89008.1"/>
    <property type="molecule type" value="Genomic_DNA"/>
</dbReference>
<name>A0A0B1ZI99_9SPHN</name>
<dbReference type="InterPro" id="IPR015879">
    <property type="entry name" value="Ring_hydroxy_dOase_asu_C_dom"/>
</dbReference>
<dbReference type="InterPro" id="IPR036922">
    <property type="entry name" value="Rieske_2Fe-2S_sf"/>
</dbReference>
<evidence type="ECO:0000256" key="3">
    <source>
        <dbReference type="ARBA" id="ARBA00022723"/>
    </source>
</evidence>
<evidence type="ECO:0000259" key="7">
    <source>
        <dbReference type="PROSITE" id="PS51296"/>
    </source>
</evidence>
<dbReference type="PROSITE" id="PS51296">
    <property type="entry name" value="RIESKE"/>
    <property type="match status" value="1"/>
</dbReference>
<evidence type="ECO:0000256" key="2">
    <source>
        <dbReference type="ARBA" id="ARBA00022714"/>
    </source>
</evidence>
<dbReference type="CDD" id="cd08882">
    <property type="entry name" value="RHO_alpha_C_MupW-like"/>
    <property type="match status" value="1"/>
</dbReference>
<evidence type="ECO:0000256" key="1">
    <source>
        <dbReference type="ARBA" id="ARBA00001962"/>
    </source>
</evidence>
<dbReference type="InterPro" id="IPR017941">
    <property type="entry name" value="Rieske_2Fe-2S"/>
</dbReference>
<evidence type="ECO:0000256" key="5">
    <source>
        <dbReference type="ARBA" id="ARBA00023004"/>
    </source>
</evidence>
<dbReference type="GO" id="GO:0051537">
    <property type="term" value="F:2 iron, 2 sulfur cluster binding"/>
    <property type="evidence" value="ECO:0007669"/>
    <property type="project" value="UniProtKB-KW"/>
</dbReference>
<dbReference type="GO" id="GO:0005506">
    <property type="term" value="F:iron ion binding"/>
    <property type="evidence" value="ECO:0007669"/>
    <property type="project" value="InterPro"/>
</dbReference>
<dbReference type="PANTHER" id="PTHR43756">
    <property type="entry name" value="CHOLINE MONOOXYGENASE, CHLOROPLASTIC"/>
    <property type="match status" value="1"/>
</dbReference>
<comment type="caution">
    <text evidence="8">The sequence shown here is derived from an EMBL/GenBank/DDBJ whole genome shotgun (WGS) entry which is preliminary data.</text>
</comment>
<accession>A0A0B1ZI99</accession>
<keyword evidence="4" id="KW-0560">Oxidoreductase</keyword>
<dbReference type="InterPro" id="IPR001663">
    <property type="entry name" value="Rng_hydr_dOase-A"/>
</dbReference>
<dbReference type="Pfam" id="PF00848">
    <property type="entry name" value="Ring_hydroxyl_A"/>
    <property type="match status" value="1"/>
</dbReference>
<keyword evidence="6" id="KW-0411">Iron-sulfur</keyword>
<protein>
    <recommendedName>
        <fullName evidence="7">Rieske domain-containing protein</fullName>
    </recommendedName>
</protein>
<dbReference type="AlphaFoldDB" id="A0A0B1ZI99"/>
<evidence type="ECO:0000256" key="6">
    <source>
        <dbReference type="ARBA" id="ARBA00023014"/>
    </source>
</evidence>
<proteinExistence type="predicted"/>
<dbReference type="STRING" id="1348853.LK12_23020"/>
<dbReference type="Proteomes" id="UP000031057">
    <property type="component" value="Unassembled WGS sequence"/>
</dbReference>
<keyword evidence="3" id="KW-0479">Metal-binding</keyword>
<dbReference type="SUPFAM" id="SSF50022">
    <property type="entry name" value="ISP domain"/>
    <property type="match status" value="1"/>
</dbReference>
<dbReference type="GO" id="GO:0016491">
    <property type="term" value="F:oxidoreductase activity"/>
    <property type="evidence" value="ECO:0007669"/>
    <property type="project" value="UniProtKB-KW"/>
</dbReference>
<dbReference type="PRINTS" id="PR00090">
    <property type="entry name" value="RNGDIOXGNASE"/>
</dbReference>
<organism evidence="8 9">
    <name type="scientific">Novosphingobium malaysiense</name>
    <dbReference type="NCBI Taxonomy" id="1348853"/>
    <lineage>
        <taxon>Bacteria</taxon>
        <taxon>Pseudomonadati</taxon>
        <taxon>Pseudomonadota</taxon>
        <taxon>Alphaproteobacteria</taxon>
        <taxon>Sphingomonadales</taxon>
        <taxon>Sphingomonadaceae</taxon>
        <taxon>Novosphingobium</taxon>
    </lineage>
</organism>
<keyword evidence="9" id="KW-1185">Reference proteome</keyword>
<dbReference type="SUPFAM" id="SSF55961">
    <property type="entry name" value="Bet v1-like"/>
    <property type="match status" value="1"/>
</dbReference>
<dbReference type="Gene3D" id="3.90.380.10">
    <property type="entry name" value="Naphthalene 1,2-dioxygenase Alpha Subunit, Chain A, domain 1"/>
    <property type="match status" value="1"/>
</dbReference>
<evidence type="ECO:0000313" key="9">
    <source>
        <dbReference type="Proteomes" id="UP000031057"/>
    </source>
</evidence>
<comment type="cofactor">
    <cofactor evidence="1">
        <name>Fe cation</name>
        <dbReference type="ChEBI" id="CHEBI:24875"/>
    </cofactor>
</comment>
<dbReference type="Pfam" id="PF00355">
    <property type="entry name" value="Rieske"/>
    <property type="match status" value="1"/>
</dbReference>
<keyword evidence="2" id="KW-0001">2Fe-2S</keyword>
<dbReference type="Gene3D" id="2.102.10.10">
    <property type="entry name" value="Rieske [2Fe-2S] iron-sulphur domain"/>
    <property type="match status" value="1"/>
</dbReference>
<sequence>MPIELWEGLTYQDILDIDETFQPVSDIVREHRMVDLGSEPVSARRYTDPEFFKLEVEHVFLKTWQYACREEEIRNPGDTYIFDIVNRSVLVTRQNDGSIRAFENICLHRGRKLADRGGCKKQFWCPYHGFTWNIDGTFKPGPVAWDFPEIDADNFPLGEVKVARWAGFVFVNFDANCKPFEEVADPLPRHMDYWMIDHVYKAAHVAKVLPANWKVCAEAFLENHHVGATHPQVSPYTPDANAQYDVLSDHVTRAISPHGYPGLVYAGPKLSPQEILDLAMKNGNKAGASAGIEFGPDMTERRYLAITGRKNLSERTGRDLSERCDADFLDGFSHDLFPNFHLWGSLATKIGYRFRPVGLDHEQCLMEVFLWKLAPKDQPAPAPATMQLLRPDQKWADCTGDLAYLAGVYDQDESNIPSVQEGLRALGDRDVHFGRYSEIRCRNLHRMIDKYIEAGEQVAKLDGQA</sequence>
<dbReference type="PANTHER" id="PTHR43756:SF5">
    <property type="entry name" value="CHOLINE MONOOXYGENASE, CHLOROPLASTIC"/>
    <property type="match status" value="1"/>
</dbReference>
<evidence type="ECO:0000313" key="8">
    <source>
        <dbReference type="EMBL" id="KHK89008.1"/>
    </source>
</evidence>
<dbReference type="CDD" id="cd03469">
    <property type="entry name" value="Rieske_RO_Alpha_N"/>
    <property type="match status" value="1"/>
</dbReference>
<gene>
    <name evidence="8" type="ORF">LK12_23020</name>
</gene>
<reference evidence="8 9" key="1">
    <citation type="submission" date="2014-10" db="EMBL/GenBank/DDBJ databases">
        <title>Genome sequence of Novosphingobium malaysiense MUSC 273(T).</title>
        <authorList>
            <person name="Lee L.-H."/>
        </authorList>
    </citation>
    <scope>NUCLEOTIDE SEQUENCE [LARGE SCALE GENOMIC DNA]</scope>
    <source>
        <strain evidence="8 9">MUSC 273</strain>
    </source>
</reference>